<dbReference type="EMBL" id="JAUNZN010000001">
    <property type="protein sequence ID" value="KAK4830736.1"/>
    <property type="molecule type" value="Genomic_DNA"/>
</dbReference>
<evidence type="ECO:0000313" key="2">
    <source>
        <dbReference type="EMBL" id="KAK4830736.1"/>
    </source>
</evidence>
<evidence type="ECO:0000313" key="3">
    <source>
        <dbReference type="Proteomes" id="UP001333110"/>
    </source>
</evidence>
<keyword evidence="3" id="KW-1185">Reference proteome</keyword>
<dbReference type="PANTHER" id="PTHR33332">
    <property type="entry name" value="REVERSE TRANSCRIPTASE DOMAIN-CONTAINING PROTEIN"/>
    <property type="match status" value="1"/>
</dbReference>
<feature type="domain" description="Reverse transcriptase" evidence="1">
    <location>
        <begin position="232"/>
        <end position="396"/>
    </location>
</feature>
<comment type="caution">
    <text evidence="2">The sequence shown here is derived from an EMBL/GenBank/DDBJ whole genome shotgun (WGS) entry which is preliminary data.</text>
</comment>
<organism evidence="2 3">
    <name type="scientific">Mycteria americana</name>
    <name type="common">Wood stork</name>
    <dbReference type="NCBI Taxonomy" id="33587"/>
    <lineage>
        <taxon>Eukaryota</taxon>
        <taxon>Metazoa</taxon>
        <taxon>Chordata</taxon>
        <taxon>Craniata</taxon>
        <taxon>Vertebrata</taxon>
        <taxon>Euteleostomi</taxon>
        <taxon>Archelosauria</taxon>
        <taxon>Archosauria</taxon>
        <taxon>Dinosauria</taxon>
        <taxon>Saurischia</taxon>
        <taxon>Theropoda</taxon>
        <taxon>Coelurosauria</taxon>
        <taxon>Aves</taxon>
        <taxon>Neognathae</taxon>
        <taxon>Neoaves</taxon>
        <taxon>Aequornithes</taxon>
        <taxon>Ciconiiformes</taxon>
        <taxon>Ciconiidae</taxon>
        <taxon>Mycteria</taxon>
    </lineage>
</organism>
<dbReference type="AlphaFoldDB" id="A0AAN7Q2Q3"/>
<evidence type="ECO:0000259" key="1">
    <source>
        <dbReference type="Pfam" id="PF00078"/>
    </source>
</evidence>
<dbReference type="Pfam" id="PF00078">
    <property type="entry name" value="RVT_1"/>
    <property type="match status" value="1"/>
</dbReference>
<proteinExistence type="predicted"/>
<reference evidence="2 3" key="1">
    <citation type="journal article" date="2023" name="J. Hered.">
        <title>Chromosome-level genome of the wood stork (Mycteria americana) provides insight into avian chromosome evolution.</title>
        <authorList>
            <person name="Flamio R. Jr."/>
            <person name="Ramstad K.M."/>
        </authorList>
    </citation>
    <scope>NUCLEOTIDE SEQUENCE [LARGE SCALE GENOMIC DNA]</scope>
    <source>
        <strain evidence="2">JAX WOST 10</strain>
    </source>
</reference>
<gene>
    <name evidence="2" type="ORF">QYF61_013186</name>
</gene>
<dbReference type="InterPro" id="IPR000477">
    <property type="entry name" value="RT_dom"/>
</dbReference>
<protein>
    <recommendedName>
        <fullName evidence="1">Reverse transcriptase domain-containing protein</fullName>
    </recommendedName>
</protein>
<name>A0AAN7Q2Q3_MYCAM</name>
<sequence length="430" mass="48694">MLEQCVPDRLYPAERTHVGTDVERTAARGKDPMLEQWKRNEYGHFKQGQATQEDYRDTVHHSRKKIHAAKAQLEFKLASTVNDNKKSFFKNVNSKRRIRDNIGPLLDEVGHLTNREIDKEKMFNAFFASVFNTDDGPYDPQSPVLEDCDCGNDKLPPDSELLDAHKSMDLMGFIPGYRKSWPMSSGDLSPLFVNSLGSLERSQPTRSWQMLSQFSRKVRRKILVITGMSVSLQWLVKLWRSQHRFTRGKSCLTNLFSFYDKVTHLVDQGKTVDVVVLDFNKAFDTISHTRQVHNTLGEQLADGLGSKSYVNGVTSGWWPVTSEVPQGSILGPVLFNVFINDLDTGIEYTLTKFADDIKLGGRVDSLEGREALQRDLESWAITNRMKCDKSKCRILHLGQGNPGSTYKLGDERLESSPVERGLGGFGLMKN</sequence>
<dbReference type="Proteomes" id="UP001333110">
    <property type="component" value="Unassembled WGS sequence"/>
</dbReference>
<accession>A0AAN7Q2Q3</accession>